<dbReference type="Proteomes" id="UP000326565">
    <property type="component" value="Unassembled WGS sequence"/>
</dbReference>
<protein>
    <submittedName>
        <fullName evidence="1">Uncharacterized protein</fullName>
    </submittedName>
</protein>
<keyword evidence="2" id="KW-1185">Reference proteome</keyword>
<gene>
    <name evidence="1" type="ORF">BDV29DRAFT_158531</name>
</gene>
<evidence type="ECO:0000313" key="1">
    <source>
        <dbReference type="EMBL" id="KAB8072428.1"/>
    </source>
</evidence>
<dbReference type="EMBL" id="ML732247">
    <property type="protein sequence ID" value="KAB8072428.1"/>
    <property type="molecule type" value="Genomic_DNA"/>
</dbReference>
<dbReference type="Gene3D" id="3.40.50.720">
    <property type="entry name" value="NAD(P)-binding Rossmann-like Domain"/>
    <property type="match status" value="1"/>
</dbReference>
<dbReference type="AlphaFoldDB" id="A0A5N5WV70"/>
<reference evidence="1 2" key="1">
    <citation type="submission" date="2019-04" db="EMBL/GenBank/DDBJ databases">
        <title>Friends and foes A comparative genomics study of 23 Aspergillus species from section Flavi.</title>
        <authorList>
            <consortium name="DOE Joint Genome Institute"/>
            <person name="Kjaerbolling I."/>
            <person name="Vesth T."/>
            <person name="Frisvad J.C."/>
            <person name="Nybo J.L."/>
            <person name="Theobald S."/>
            <person name="Kildgaard S."/>
            <person name="Isbrandt T."/>
            <person name="Kuo A."/>
            <person name="Sato A."/>
            <person name="Lyhne E.K."/>
            <person name="Kogle M.E."/>
            <person name="Wiebenga A."/>
            <person name="Kun R.S."/>
            <person name="Lubbers R.J."/>
            <person name="Makela M.R."/>
            <person name="Barry K."/>
            <person name="Chovatia M."/>
            <person name="Clum A."/>
            <person name="Daum C."/>
            <person name="Haridas S."/>
            <person name="He G."/>
            <person name="LaButti K."/>
            <person name="Lipzen A."/>
            <person name="Mondo S."/>
            <person name="Riley R."/>
            <person name="Salamov A."/>
            <person name="Simmons B.A."/>
            <person name="Magnuson J.K."/>
            <person name="Henrissat B."/>
            <person name="Mortensen U.H."/>
            <person name="Larsen T.O."/>
            <person name="Devries R.P."/>
            <person name="Grigoriev I.V."/>
            <person name="Machida M."/>
            <person name="Baker S.E."/>
            <person name="Andersen M.R."/>
        </authorList>
    </citation>
    <scope>NUCLEOTIDE SEQUENCE [LARGE SCALE GENOMIC DNA]</scope>
    <source>
        <strain evidence="1 2">CBS 151.66</strain>
    </source>
</reference>
<name>A0A5N5WV70_9EURO</name>
<proteinExistence type="predicted"/>
<sequence>MEKKAPPVVTTETLGGPKLVIVIRIPFHPKAVKNLLSQPEFKDLQWTSLQPNFFTASYLASAVDWIKEYQKTGKQETLAMIPAADAAVAMIDPNNVGNIGAHLLAIEGPTPHIHAKYVLSGPEDITGEEIIELAEQYLSVKTKKQNSRLQAGSRTCSRRGCILKRYNHR</sequence>
<dbReference type="Gene3D" id="3.90.25.10">
    <property type="entry name" value="UDP-galactose 4-epimerase, domain 1"/>
    <property type="match status" value="1"/>
</dbReference>
<dbReference type="SUPFAM" id="SSF51735">
    <property type="entry name" value="NAD(P)-binding Rossmann-fold domains"/>
    <property type="match status" value="1"/>
</dbReference>
<accession>A0A5N5WV70</accession>
<evidence type="ECO:0000313" key="2">
    <source>
        <dbReference type="Proteomes" id="UP000326565"/>
    </source>
</evidence>
<dbReference type="InterPro" id="IPR036291">
    <property type="entry name" value="NAD(P)-bd_dom_sf"/>
</dbReference>
<organism evidence="1 2">
    <name type="scientific">Aspergillus leporis</name>
    <dbReference type="NCBI Taxonomy" id="41062"/>
    <lineage>
        <taxon>Eukaryota</taxon>
        <taxon>Fungi</taxon>
        <taxon>Dikarya</taxon>
        <taxon>Ascomycota</taxon>
        <taxon>Pezizomycotina</taxon>
        <taxon>Eurotiomycetes</taxon>
        <taxon>Eurotiomycetidae</taxon>
        <taxon>Eurotiales</taxon>
        <taxon>Aspergillaceae</taxon>
        <taxon>Aspergillus</taxon>
        <taxon>Aspergillus subgen. Circumdati</taxon>
    </lineage>
</organism>
<dbReference type="OrthoDB" id="413314at2759"/>